<evidence type="ECO:0000313" key="20">
    <source>
        <dbReference type="Proteomes" id="UP000486351"/>
    </source>
</evidence>
<evidence type="ECO:0000313" key="2">
    <source>
        <dbReference type="EMBL" id="KAE8939285.1"/>
    </source>
</evidence>
<evidence type="ECO:0000313" key="8">
    <source>
        <dbReference type="EMBL" id="KAE9205104.1"/>
    </source>
</evidence>
<dbReference type="EMBL" id="QXGD01001486">
    <property type="protein sequence ID" value="KAE9205104.1"/>
    <property type="molecule type" value="Genomic_DNA"/>
</dbReference>
<evidence type="ECO:0000256" key="1">
    <source>
        <dbReference type="SAM" id="MobiDB-lite"/>
    </source>
</evidence>
<dbReference type="EMBL" id="QXFX01000399">
    <property type="protein sequence ID" value="KAE9117196.1"/>
    <property type="molecule type" value="Genomic_DNA"/>
</dbReference>
<evidence type="ECO:0000313" key="18">
    <source>
        <dbReference type="Proteomes" id="UP000460718"/>
    </source>
</evidence>
<sequence length="118" mass="13099">MQARNTARRVLRSDTAPERQQLDGTQRSAEHMRIDRLEARMDEAHDDIRAFGNNINATISNLSTGISTDIAALNQTVAGLVQTMSQLAEGLNRVQRVAQDAHRMAQGATQDFILLTIR</sequence>
<evidence type="ECO:0000313" key="21">
    <source>
        <dbReference type="Proteomes" id="UP000488956"/>
    </source>
</evidence>
<dbReference type="EMBL" id="QXGC01000403">
    <property type="protein sequence ID" value="KAE9237363.1"/>
    <property type="molecule type" value="Genomic_DNA"/>
</dbReference>
<evidence type="ECO:0000313" key="12">
    <source>
        <dbReference type="Proteomes" id="UP000429523"/>
    </source>
</evidence>
<dbReference type="Proteomes" id="UP000476176">
    <property type="component" value="Unassembled WGS sequence"/>
</dbReference>
<name>A0A6A3F0P7_9STRA</name>
<evidence type="ECO:0000313" key="4">
    <source>
        <dbReference type="EMBL" id="KAE9116262.1"/>
    </source>
</evidence>
<evidence type="ECO:0000313" key="3">
    <source>
        <dbReference type="EMBL" id="KAE9013339.1"/>
    </source>
</evidence>
<feature type="compositionally biased region" description="Basic and acidic residues" evidence="1">
    <location>
        <begin position="11"/>
        <end position="21"/>
    </location>
</feature>
<dbReference type="EMBL" id="QXGE01001050">
    <property type="protein sequence ID" value="KAE9298660.1"/>
    <property type="molecule type" value="Genomic_DNA"/>
</dbReference>
<dbReference type="EMBL" id="QXGF01000500">
    <property type="protein sequence ID" value="KAE8939285.1"/>
    <property type="molecule type" value="Genomic_DNA"/>
</dbReference>
<evidence type="ECO:0000313" key="17">
    <source>
        <dbReference type="Proteomes" id="UP000441208"/>
    </source>
</evidence>
<evidence type="ECO:0000313" key="5">
    <source>
        <dbReference type="EMBL" id="KAE9117196.1"/>
    </source>
</evidence>
<dbReference type="Proteomes" id="UP000488956">
    <property type="component" value="Unassembled WGS sequence"/>
</dbReference>
<keyword evidence="13" id="KW-1185">Reference proteome</keyword>
<dbReference type="Proteomes" id="UP000460718">
    <property type="component" value="Unassembled WGS sequence"/>
</dbReference>
<dbReference type="Proteomes" id="UP000437068">
    <property type="component" value="Unassembled WGS sequence"/>
</dbReference>
<dbReference type="EMBL" id="QXFZ01000443">
    <property type="protein sequence ID" value="KAE9116262.1"/>
    <property type="molecule type" value="Genomic_DNA"/>
</dbReference>
<dbReference type="EMBL" id="QXFY01000419">
    <property type="protein sequence ID" value="KAE9344881.1"/>
    <property type="molecule type" value="Genomic_DNA"/>
</dbReference>
<feature type="region of interest" description="Disordered" evidence="1">
    <location>
        <begin position="1"/>
        <end position="30"/>
    </location>
</feature>
<dbReference type="AlphaFoldDB" id="A0A6A3F0P7"/>
<dbReference type="Proteomes" id="UP000486351">
    <property type="component" value="Unassembled WGS sequence"/>
</dbReference>
<dbReference type="OrthoDB" id="100308at2759"/>
<dbReference type="Proteomes" id="UP000441208">
    <property type="component" value="Unassembled WGS sequence"/>
</dbReference>
<organism evidence="2 12">
    <name type="scientific">Phytophthora fragariae</name>
    <dbReference type="NCBI Taxonomy" id="53985"/>
    <lineage>
        <taxon>Eukaryota</taxon>
        <taxon>Sar</taxon>
        <taxon>Stramenopiles</taxon>
        <taxon>Oomycota</taxon>
        <taxon>Peronosporomycetes</taxon>
        <taxon>Peronosporales</taxon>
        <taxon>Peronosporaceae</taxon>
        <taxon>Phytophthora</taxon>
    </lineage>
</organism>
<evidence type="ECO:0000313" key="15">
    <source>
        <dbReference type="Proteomes" id="UP000440367"/>
    </source>
</evidence>
<gene>
    <name evidence="10" type="ORF">PF001_g15823</name>
    <name evidence="8" type="ORF">PF002_g20427</name>
    <name evidence="9" type="ORF">PF004_g8588</name>
    <name evidence="7" type="ORF">PF005_g16568</name>
    <name evidence="6" type="ORF">PF006_g9041</name>
    <name evidence="4" type="ORF">PF007_g9717</name>
    <name evidence="11" type="ORF">PF008_g9016</name>
    <name evidence="2" type="ORF">PF009_g10865</name>
    <name evidence="5" type="ORF">PF010_g8695</name>
    <name evidence="3" type="ORF">PF011_g8518</name>
</gene>
<comment type="caution">
    <text evidence="2">The sequence shown here is derived from an EMBL/GenBank/DDBJ whole genome shotgun (WGS) entry which is preliminary data.</text>
</comment>
<dbReference type="Proteomes" id="UP000433483">
    <property type="component" value="Unassembled WGS sequence"/>
</dbReference>
<dbReference type="EMBL" id="QXFW01000403">
    <property type="protein sequence ID" value="KAE9013339.1"/>
    <property type="molecule type" value="Genomic_DNA"/>
</dbReference>
<reference evidence="12 13" key="1">
    <citation type="submission" date="2018-08" db="EMBL/GenBank/DDBJ databases">
        <title>Genomic investigation of the strawberry pathogen Phytophthora fragariae indicates pathogenicity is determined by transcriptional variation in three key races.</title>
        <authorList>
            <person name="Adams T.M."/>
            <person name="Armitage A.D."/>
            <person name="Sobczyk M.K."/>
            <person name="Bates H.J."/>
            <person name="Dunwell J.M."/>
            <person name="Nellist C.F."/>
            <person name="Harrison R.J."/>
        </authorList>
    </citation>
    <scope>NUCLEOTIDE SEQUENCE [LARGE SCALE GENOMIC DNA]</scope>
    <source>
        <strain evidence="10 14">A4</strain>
        <strain evidence="8 15">BC-1</strain>
        <strain evidence="9 19">BC-23</strain>
        <strain evidence="7 13">NOV-27</strain>
        <strain evidence="6 16">NOV-5</strain>
        <strain evidence="4 17">NOV-71</strain>
        <strain evidence="11 20">NOV-77</strain>
        <strain evidence="2 12">NOV-9</strain>
        <strain evidence="5 21">ONT-3</strain>
        <strain evidence="3 18">SCRP245</strain>
    </source>
</reference>
<accession>A0A6A3F0P7</accession>
<dbReference type="Proteomes" id="UP000440367">
    <property type="component" value="Unassembled WGS sequence"/>
</dbReference>
<dbReference type="Proteomes" id="UP000440732">
    <property type="component" value="Unassembled WGS sequence"/>
</dbReference>
<dbReference type="EMBL" id="QXGA01000424">
    <property type="protein sequence ID" value="KAE9146170.1"/>
    <property type="molecule type" value="Genomic_DNA"/>
</dbReference>
<evidence type="ECO:0000313" key="10">
    <source>
        <dbReference type="EMBL" id="KAE9298660.1"/>
    </source>
</evidence>
<dbReference type="EMBL" id="QXGB01001092">
    <property type="protein sequence ID" value="KAE9197281.1"/>
    <property type="molecule type" value="Genomic_DNA"/>
</dbReference>
<evidence type="ECO:0000313" key="11">
    <source>
        <dbReference type="EMBL" id="KAE9344881.1"/>
    </source>
</evidence>
<proteinExistence type="predicted"/>
<evidence type="ECO:0000313" key="6">
    <source>
        <dbReference type="EMBL" id="KAE9146170.1"/>
    </source>
</evidence>
<evidence type="ECO:0000313" key="9">
    <source>
        <dbReference type="EMBL" id="KAE9237363.1"/>
    </source>
</evidence>
<dbReference type="Proteomes" id="UP000429523">
    <property type="component" value="Unassembled WGS sequence"/>
</dbReference>
<feature type="compositionally biased region" description="Basic residues" evidence="1">
    <location>
        <begin position="1"/>
        <end position="10"/>
    </location>
</feature>
<evidence type="ECO:0000313" key="14">
    <source>
        <dbReference type="Proteomes" id="UP000437068"/>
    </source>
</evidence>
<evidence type="ECO:0000313" key="13">
    <source>
        <dbReference type="Proteomes" id="UP000433483"/>
    </source>
</evidence>
<evidence type="ECO:0000313" key="7">
    <source>
        <dbReference type="EMBL" id="KAE9197281.1"/>
    </source>
</evidence>
<evidence type="ECO:0000313" key="19">
    <source>
        <dbReference type="Proteomes" id="UP000476176"/>
    </source>
</evidence>
<evidence type="ECO:0000313" key="16">
    <source>
        <dbReference type="Proteomes" id="UP000440732"/>
    </source>
</evidence>
<protein>
    <submittedName>
        <fullName evidence="2">Uncharacterized protein</fullName>
    </submittedName>
</protein>